<protein>
    <submittedName>
        <fullName evidence="1">Uncharacterized protein</fullName>
    </submittedName>
</protein>
<gene>
    <name evidence="1" type="ORF">FOY91_06895</name>
</gene>
<proteinExistence type="predicted"/>
<reference evidence="1 2" key="1">
    <citation type="submission" date="2019-07" db="EMBL/GenBank/DDBJ databases">
        <title>Sphingomonas solaris sp. nov., isolated from a solar panel from Boston, Massachusetts.</title>
        <authorList>
            <person name="Tanner K."/>
            <person name="Pascual J."/>
            <person name="Mancuso C."/>
            <person name="Pereto J."/>
            <person name="Khalil A."/>
            <person name="Vilanova C."/>
        </authorList>
    </citation>
    <scope>NUCLEOTIDE SEQUENCE [LARGE SCALE GENOMIC DNA]</scope>
    <source>
        <strain evidence="1 2">R4DWN</strain>
    </source>
</reference>
<comment type="caution">
    <text evidence="1">The sequence shown here is derived from an EMBL/GenBank/DDBJ whole genome shotgun (WGS) entry which is preliminary data.</text>
</comment>
<dbReference type="OrthoDB" id="7574288at2"/>
<evidence type="ECO:0000313" key="1">
    <source>
        <dbReference type="EMBL" id="TVV75581.1"/>
    </source>
</evidence>
<keyword evidence="2" id="KW-1185">Reference proteome</keyword>
<accession>A0A558R854</accession>
<dbReference type="AlphaFoldDB" id="A0A558R854"/>
<name>A0A558R854_9SPHN</name>
<dbReference type="RefSeq" id="WP_145149451.1">
    <property type="nucleotide sequence ID" value="NZ_VNIM01000019.1"/>
</dbReference>
<dbReference type="Proteomes" id="UP000318681">
    <property type="component" value="Unassembled WGS sequence"/>
</dbReference>
<organism evidence="1 2">
    <name type="scientific">Alterirhizorhabdus solaris</name>
    <dbReference type="NCBI Taxonomy" id="2529389"/>
    <lineage>
        <taxon>Bacteria</taxon>
        <taxon>Pseudomonadati</taxon>
        <taxon>Pseudomonadota</taxon>
        <taxon>Alphaproteobacteria</taxon>
        <taxon>Sphingomonadales</taxon>
        <taxon>Rhizorhabdaceae</taxon>
        <taxon>Alterirhizorhabdus</taxon>
    </lineage>
</organism>
<evidence type="ECO:0000313" key="2">
    <source>
        <dbReference type="Proteomes" id="UP000318681"/>
    </source>
</evidence>
<dbReference type="EMBL" id="VNIM01000019">
    <property type="protein sequence ID" value="TVV75581.1"/>
    <property type="molecule type" value="Genomic_DNA"/>
</dbReference>
<sequence length="83" mass="8928">MTIIRVGNSEEPSAARTYHQLRERRLCELLGYWVSELEPEIFERVDVSPQILAQLGVGAPGAAGPMFVASVTVDDMIAAGAIG</sequence>